<accession>A0A915PJ00</accession>
<name>A0A915PJ00_9BILA</name>
<dbReference type="AlphaFoldDB" id="A0A915PJ00"/>
<keyword evidence="2" id="KW-1185">Reference proteome</keyword>
<protein>
    <submittedName>
        <fullName evidence="3">Secreted protein</fullName>
    </submittedName>
</protein>
<proteinExistence type="predicted"/>
<feature type="transmembrane region" description="Helical" evidence="1">
    <location>
        <begin position="6"/>
        <end position="24"/>
    </location>
</feature>
<keyword evidence="1" id="KW-1133">Transmembrane helix</keyword>
<evidence type="ECO:0000313" key="3">
    <source>
        <dbReference type="WBParaSite" id="sdigi.contig128.g4922.t1"/>
    </source>
</evidence>
<keyword evidence="1" id="KW-0812">Transmembrane</keyword>
<dbReference type="WBParaSite" id="sdigi.contig128.g4922.t1">
    <property type="protein sequence ID" value="sdigi.contig128.g4922.t1"/>
    <property type="gene ID" value="sdigi.contig128.g4922"/>
</dbReference>
<evidence type="ECO:0000313" key="2">
    <source>
        <dbReference type="Proteomes" id="UP000887581"/>
    </source>
</evidence>
<organism evidence="2 3">
    <name type="scientific">Setaria digitata</name>
    <dbReference type="NCBI Taxonomy" id="48799"/>
    <lineage>
        <taxon>Eukaryota</taxon>
        <taxon>Metazoa</taxon>
        <taxon>Ecdysozoa</taxon>
        <taxon>Nematoda</taxon>
        <taxon>Chromadorea</taxon>
        <taxon>Rhabditida</taxon>
        <taxon>Spirurina</taxon>
        <taxon>Spiruromorpha</taxon>
        <taxon>Filarioidea</taxon>
        <taxon>Setariidae</taxon>
        <taxon>Setaria</taxon>
    </lineage>
</organism>
<keyword evidence="1" id="KW-0472">Membrane</keyword>
<reference evidence="3" key="1">
    <citation type="submission" date="2022-11" db="UniProtKB">
        <authorList>
            <consortium name="WormBaseParasite"/>
        </authorList>
    </citation>
    <scope>IDENTIFICATION</scope>
</reference>
<evidence type="ECO:0000256" key="1">
    <source>
        <dbReference type="SAM" id="Phobius"/>
    </source>
</evidence>
<dbReference type="Proteomes" id="UP000887581">
    <property type="component" value="Unplaced"/>
</dbReference>
<sequence length="94" mass="10595">MLATVVAIAILILITIIIITNHYYRLVACCSQLHAHKTNTPPCACVRVCIHTLSMRTYRLCSPIHLRTCAWVGVAEWCNARRASVDVSFDLIRQ</sequence>